<reference evidence="1 2" key="1">
    <citation type="submission" date="2018-10" db="EMBL/GenBank/DDBJ databases">
        <title>Butyricimonas faecalis sp. nov., isolated from human faeces and emended description of the genus Butyricimonas.</title>
        <authorList>
            <person name="Le Roy T."/>
            <person name="Van der Smissen P."/>
            <person name="Paquot A."/>
            <person name="Delzenne N."/>
            <person name="Muccioli G."/>
            <person name="Collet J.-F."/>
            <person name="Cani P.D."/>
        </authorList>
    </citation>
    <scope>NUCLEOTIDE SEQUENCE [LARGE SCALE GENOMIC DNA]</scope>
    <source>
        <strain evidence="1 2">H184</strain>
    </source>
</reference>
<dbReference type="KEGG" id="buy:D8S85_13880"/>
<protein>
    <submittedName>
        <fullName evidence="1">Penicillin-binding protein activator LpoB</fullName>
    </submittedName>
</protein>
<dbReference type="GO" id="GO:0030234">
    <property type="term" value="F:enzyme regulator activity"/>
    <property type="evidence" value="ECO:0007669"/>
    <property type="project" value="TreeGrafter"/>
</dbReference>
<evidence type="ECO:0000313" key="1">
    <source>
        <dbReference type="EMBL" id="AZS30527.1"/>
    </source>
</evidence>
<dbReference type="EMBL" id="CP032819">
    <property type="protein sequence ID" value="AZS30527.1"/>
    <property type="molecule type" value="Genomic_DNA"/>
</dbReference>
<sequence length="198" mass="22607">MRRIFIGTLVVLTIALINGCANRKITRVDPNETIDLSGRWNDSDSRLVSEEMIGDVLTSAWLPRYTKANDKRPVVVVGLVENKSHEHINSETFIKDIEKAIIRDGNIRLVVAGEKRNELRKERAEQQDYASPETTKKWGKELGADFILQGTINSIVDAYKKQKVVTYQIDLQLTNIETNEVVWMGDKKIKKQISDRIL</sequence>
<dbReference type="PANTHER" id="PTHR40593:SF1">
    <property type="entry name" value="PENICILLIN-BINDING PROTEIN ACTIVATOR LPOB"/>
    <property type="match status" value="1"/>
</dbReference>
<dbReference type="Pfam" id="PF13036">
    <property type="entry name" value="LpoB"/>
    <property type="match status" value="1"/>
</dbReference>
<dbReference type="GO" id="GO:0031241">
    <property type="term" value="C:periplasmic side of cell outer membrane"/>
    <property type="evidence" value="ECO:0007669"/>
    <property type="project" value="TreeGrafter"/>
</dbReference>
<evidence type="ECO:0000313" key="2">
    <source>
        <dbReference type="Proteomes" id="UP000270673"/>
    </source>
</evidence>
<keyword evidence="2" id="KW-1185">Reference proteome</keyword>
<organism evidence="1 2">
    <name type="scientific">Butyricimonas faecalis</name>
    <dbReference type="NCBI Taxonomy" id="2093856"/>
    <lineage>
        <taxon>Bacteria</taxon>
        <taxon>Pseudomonadati</taxon>
        <taxon>Bacteroidota</taxon>
        <taxon>Bacteroidia</taxon>
        <taxon>Bacteroidales</taxon>
        <taxon>Odoribacteraceae</taxon>
        <taxon>Butyricimonas</taxon>
    </lineage>
</organism>
<dbReference type="InterPro" id="IPR014094">
    <property type="entry name" value="LpoB"/>
</dbReference>
<gene>
    <name evidence="1" type="ORF">D8S85_13880</name>
</gene>
<dbReference type="PANTHER" id="PTHR40593">
    <property type="entry name" value="PENICILLIN-BINDING PROTEIN ACTIVATOR LPOB"/>
    <property type="match status" value="1"/>
</dbReference>
<dbReference type="OrthoDB" id="9803653at2"/>
<dbReference type="GO" id="GO:0009252">
    <property type="term" value="P:peptidoglycan biosynthetic process"/>
    <property type="evidence" value="ECO:0007669"/>
    <property type="project" value="TreeGrafter"/>
</dbReference>
<dbReference type="Gene3D" id="3.40.50.10610">
    <property type="entry name" value="ABC-type transport auxiliary lipoprotein component"/>
    <property type="match status" value="1"/>
</dbReference>
<name>A0A3Q9IQM8_9BACT</name>
<accession>A0A3Q9IQM8</accession>
<dbReference type="AlphaFoldDB" id="A0A3Q9IQM8"/>
<proteinExistence type="predicted"/>
<dbReference type="Proteomes" id="UP000270673">
    <property type="component" value="Chromosome"/>
</dbReference>
<dbReference type="RefSeq" id="WP_106481178.1">
    <property type="nucleotide sequence ID" value="NZ_CP032819.1"/>
</dbReference>